<reference evidence="3" key="1">
    <citation type="submission" date="2022-12" db="EMBL/GenBank/DDBJ databases">
        <title>Chromosome-Level Genome Assembly of Japanese Cedar (Cryptomeriajaponica D. Don).</title>
        <authorList>
            <person name="Fujino T."/>
            <person name="Yamaguchi K."/>
            <person name="Yokoyama T."/>
            <person name="Hamanaka T."/>
            <person name="Harazono Y."/>
            <person name="Kamada H."/>
            <person name="Kobayashi W."/>
            <person name="Ujino-Ihara T."/>
            <person name="Uchiyama K."/>
            <person name="Matsumoto A."/>
            <person name="Izuno A."/>
            <person name="Tsumura Y."/>
            <person name="Toyoda A."/>
            <person name="Shigenobu S."/>
            <person name="Moriguchi Y."/>
            <person name="Ueno S."/>
            <person name="Kasahara M."/>
        </authorList>
    </citation>
    <scope>NUCLEOTIDE SEQUENCE</scope>
</reference>
<accession>A0AAD3RRL6</accession>
<feature type="domain" description="F-box" evidence="1">
    <location>
        <begin position="29"/>
        <end position="68"/>
    </location>
</feature>
<dbReference type="InterPro" id="IPR036047">
    <property type="entry name" value="F-box-like_dom_sf"/>
</dbReference>
<dbReference type="PANTHER" id="PTHR47750:SF1">
    <property type="entry name" value="F-BOX PROTEIN SNE"/>
    <property type="match status" value="1"/>
</dbReference>
<dbReference type="GO" id="GO:0019005">
    <property type="term" value="C:SCF ubiquitin ligase complex"/>
    <property type="evidence" value="ECO:0007669"/>
    <property type="project" value="InterPro"/>
</dbReference>
<proteinExistence type="predicted"/>
<dbReference type="SUPFAM" id="SSF81383">
    <property type="entry name" value="F-box domain"/>
    <property type="match status" value="1"/>
</dbReference>
<dbReference type="Gene3D" id="1.20.1280.50">
    <property type="match status" value="1"/>
</dbReference>
<sequence length="163" mass="18639">MSSVSQKQIVGFDRSGMKKRFGDVVNNVDALHEIFSHLDADALAMASCVSRQWYEAAMDDNMWEEICTKHWPSSTGISMTQLRYVVNVMGGFRRLYAKCLHPLLRRPSSSSSYAFKEDGVVWSEDQVQLSLCLFSVDYYKRLGSCNTLERFLVHSVELHESKI</sequence>
<dbReference type="InterPro" id="IPR044184">
    <property type="entry name" value="SNE/GID2"/>
</dbReference>
<gene>
    <name evidence="2" type="ORF">SUGI_1435030</name>
    <name evidence="3" type="ORF">SUGI_1489850</name>
</gene>
<dbReference type="EMBL" id="BSEH01000339">
    <property type="protein sequence ID" value="GLJ58346.1"/>
    <property type="molecule type" value="Genomic_DNA"/>
</dbReference>
<name>A0AAD3RRL6_CRYJA</name>
<dbReference type="Pfam" id="PF12937">
    <property type="entry name" value="F-box-like"/>
    <property type="match status" value="1"/>
</dbReference>
<keyword evidence="4" id="KW-1185">Reference proteome</keyword>
<comment type="caution">
    <text evidence="3">The sequence shown here is derived from an EMBL/GenBank/DDBJ whole genome shotgun (WGS) entry which is preliminary data.</text>
</comment>
<dbReference type="AlphaFoldDB" id="A0AAD3RRL6"/>
<dbReference type="PANTHER" id="PTHR47750">
    <property type="entry name" value="F-BOX PROTEIN SNE"/>
    <property type="match status" value="1"/>
</dbReference>
<dbReference type="EMBL" id="BSEH01000665">
    <property type="protein sequence ID" value="GLJ59050.1"/>
    <property type="molecule type" value="Genomic_DNA"/>
</dbReference>
<evidence type="ECO:0000313" key="3">
    <source>
        <dbReference type="EMBL" id="GLJ59050.1"/>
    </source>
</evidence>
<evidence type="ECO:0000313" key="2">
    <source>
        <dbReference type="EMBL" id="GLJ58346.1"/>
    </source>
</evidence>
<dbReference type="GO" id="GO:0009740">
    <property type="term" value="P:gibberellic acid mediated signaling pathway"/>
    <property type="evidence" value="ECO:0007669"/>
    <property type="project" value="TreeGrafter"/>
</dbReference>
<dbReference type="Proteomes" id="UP001234787">
    <property type="component" value="Unassembled WGS sequence"/>
</dbReference>
<evidence type="ECO:0000313" key="4">
    <source>
        <dbReference type="Proteomes" id="UP001234787"/>
    </source>
</evidence>
<organism evidence="3 4">
    <name type="scientific">Cryptomeria japonica</name>
    <name type="common">Japanese cedar</name>
    <name type="synonym">Cupressus japonica</name>
    <dbReference type="NCBI Taxonomy" id="3369"/>
    <lineage>
        <taxon>Eukaryota</taxon>
        <taxon>Viridiplantae</taxon>
        <taxon>Streptophyta</taxon>
        <taxon>Embryophyta</taxon>
        <taxon>Tracheophyta</taxon>
        <taxon>Spermatophyta</taxon>
        <taxon>Pinopsida</taxon>
        <taxon>Pinidae</taxon>
        <taxon>Conifers II</taxon>
        <taxon>Cupressales</taxon>
        <taxon>Cupressaceae</taxon>
        <taxon>Cryptomeria</taxon>
    </lineage>
</organism>
<dbReference type="GO" id="GO:0009937">
    <property type="term" value="P:regulation of gibberellic acid mediated signaling pathway"/>
    <property type="evidence" value="ECO:0007669"/>
    <property type="project" value="InterPro"/>
</dbReference>
<protein>
    <recommendedName>
        <fullName evidence="1">F-box domain-containing protein</fullName>
    </recommendedName>
</protein>
<evidence type="ECO:0000259" key="1">
    <source>
        <dbReference type="Pfam" id="PF12937"/>
    </source>
</evidence>
<dbReference type="InterPro" id="IPR001810">
    <property type="entry name" value="F-box_dom"/>
</dbReference>